<dbReference type="Pfam" id="PF00503">
    <property type="entry name" value="G-alpha"/>
    <property type="match status" value="1"/>
</dbReference>
<dbReference type="EMBL" id="CAXDID020000671">
    <property type="protein sequence ID" value="CAL6109597.1"/>
    <property type="molecule type" value="Genomic_DNA"/>
</dbReference>
<keyword evidence="2" id="KW-0547">Nucleotide-binding</keyword>
<gene>
    <name evidence="6" type="ORF">HINF_LOCUS56432</name>
    <name evidence="7" type="ORF">HINF_LOCUS75522</name>
</gene>
<keyword evidence="5" id="KW-0812">Transmembrane</keyword>
<sequence length="428" mass="49765">MNEKVLTSQALDKKLEQINHDQKRTTKVLVVGAQNSGKQTLMKQLRVFYDGSLLDFDLLKLRNKQDITQNMRSLVALMLNKGYLLPTDLVQQLFTDQSTCPKHILLQLSADPQIKLFMEQNSIPQNAKHSIMNTSRLLMMEQHDPFDLNDYLNSNIPLYTVKFNLNKNNYVFINNGSNLSYKWAELFRDVSGIVFVLDICTCFQRDSDGKSQVLTQLQEFDQTINQEYFKNSPIILLLIILYLIVYYQCCLRILNIKLIHQYIILSQLQLNTELIPIQIPDQKQTQLLQAISDQTGSFTNEQDYKNLLPQLSLFEDEEFVRQHVNSKIATKQHVSSFNTVVEKDNFVEKFGLTDSYKKAQAHEIFNTVENRSYNICNNVSRLQRYRKNVIEPVPPKSKQMSKRCASPTLDMRPGLLRLNVCAYVRKFE</sequence>
<keyword evidence="4" id="KW-0807">Transducer</keyword>
<keyword evidence="8" id="KW-1185">Reference proteome</keyword>
<dbReference type="GO" id="GO:0005834">
    <property type="term" value="C:heterotrimeric G-protein complex"/>
    <property type="evidence" value="ECO:0007669"/>
    <property type="project" value="TreeGrafter"/>
</dbReference>
<comment type="caution">
    <text evidence="6">The sequence shown here is derived from an EMBL/GenBank/DDBJ whole genome shotgun (WGS) entry which is preliminary data.</text>
</comment>
<dbReference type="InterPro" id="IPR001019">
    <property type="entry name" value="Gprotein_alpha_su"/>
</dbReference>
<organism evidence="6">
    <name type="scientific">Hexamita inflata</name>
    <dbReference type="NCBI Taxonomy" id="28002"/>
    <lineage>
        <taxon>Eukaryota</taxon>
        <taxon>Metamonada</taxon>
        <taxon>Diplomonadida</taxon>
        <taxon>Hexamitidae</taxon>
        <taxon>Hexamitinae</taxon>
        <taxon>Hexamita</taxon>
    </lineage>
</organism>
<evidence type="ECO:0000256" key="5">
    <source>
        <dbReference type="SAM" id="Phobius"/>
    </source>
</evidence>
<protein>
    <submittedName>
        <fullName evidence="6">G-protein alpha subunit</fullName>
    </submittedName>
    <submittedName>
        <fullName evidence="7">G-protein_alpha subunit</fullName>
    </submittedName>
</protein>
<dbReference type="PANTHER" id="PTHR10218:SF302">
    <property type="entry name" value="GUANINE NUCLEOTIDE-BINDING PROTEIN ALPHA-5 SUBUNIT"/>
    <property type="match status" value="1"/>
</dbReference>
<dbReference type="GO" id="GO:0005525">
    <property type="term" value="F:GTP binding"/>
    <property type="evidence" value="ECO:0007669"/>
    <property type="project" value="UniProtKB-KW"/>
</dbReference>
<dbReference type="SUPFAM" id="SSF52540">
    <property type="entry name" value="P-loop containing nucleoside triphosphate hydrolases"/>
    <property type="match status" value="1"/>
</dbReference>
<dbReference type="InterPro" id="IPR027417">
    <property type="entry name" value="P-loop_NTPase"/>
</dbReference>
<dbReference type="GO" id="GO:0001664">
    <property type="term" value="F:G protein-coupled receptor binding"/>
    <property type="evidence" value="ECO:0007669"/>
    <property type="project" value="TreeGrafter"/>
</dbReference>
<dbReference type="Proteomes" id="UP001642409">
    <property type="component" value="Unassembled WGS sequence"/>
</dbReference>
<accession>A0AA86UXN2</accession>
<evidence type="ECO:0000313" key="8">
    <source>
        <dbReference type="Proteomes" id="UP001642409"/>
    </source>
</evidence>
<evidence type="ECO:0000256" key="2">
    <source>
        <dbReference type="ARBA" id="ARBA00022741"/>
    </source>
</evidence>
<keyword evidence="1" id="KW-0479">Metal-binding</keyword>
<dbReference type="Gene3D" id="3.40.50.300">
    <property type="entry name" value="P-loop containing nucleotide triphosphate hydrolases"/>
    <property type="match status" value="2"/>
</dbReference>
<dbReference type="GO" id="GO:0003924">
    <property type="term" value="F:GTPase activity"/>
    <property type="evidence" value="ECO:0007669"/>
    <property type="project" value="InterPro"/>
</dbReference>
<dbReference type="EMBL" id="CATOUU010001048">
    <property type="protein sequence ID" value="CAI9968787.1"/>
    <property type="molecule type" value="Genomic_DNA"/>
</dbReference>
<evidence type="ECO:0000313" key="7">
    <source>
        <dbReference type="EMBL" id="CAL6109597.1"/>
    </source>
</evidence>
<evidence type="ECO:0000256" key="1">
    <source>
        <dbReference type="ARBA" id="ARBA00022723"/>
    </source>
</evidence>
<evidence type="ECO:0000256" key="4">
    <source>
        <dbReference type="ARBA" id="ARBA00023224"/>
    </source>
</evidence>
<proteinExistence type="predicted"/>
<dbReference type="GO" id="GO:0046872">
    <property type="term" value="F:metal ion binding"/>
    <property type="evidence" value="ECO:0007669"/>
    <property type="project" value="UniProtKB-KW"/>
</dbReference>
<dbReference type="GO" id="GO:0031683">
    <property type="term" value="F:G-protein beta/gamma-subunit complex binding"/>
    <property type="evidence" value="ECO:0007669"/>
    <property type="project" value="InterPro"/>
</dbReference>
<dbReference type="PANTHER" id="PTHR10218">
    <property type="entry name" value="GTP-BINDING PROTEIN ALPHA SUBUNIT"/>
    <property type="match status" value="1"/>
</dbReference>
<reference evidence="7 8" key="2">
    <citation type="submission" date="2024-07" db="EMBL/GenBank/DDBJ databases">
        <authorList>
            <person name="Akdeniz Z."/>
        </authorList>
    </citation>
    <scope>NUCLEOTIDE SEQUENCE [LARGE SCALE GENOMIC DNA]</scope>
</reference>
<dbReference type="GO" id="GO:0007188">
    <property type="term" value="P:adenylate cyclase-modulating G protein-coupled receptor signaling pathway"/>
    <property type="evidence" value="ECO:0007669"/>
    <property type="project" value="TreeGrafter"/>
</dbReference>
<reference evidence="6" key="1">
    <citation type="submission" date="2023-06" db="EMBL/GenBank/DDBJ databases">
        <authorList>
            <person name="Kurt Z."/>
        </authorList>
    </citation>
    <scope>NUCLEOTIDE SEQUENCE</scope>
</reference>
<evidence type="ECO:0000313" key="6">
    <source>
        <dbReference type="EMBL" id="CAI9968787.1"/>
    </source>
</evidence>
<dbReference type="AlphaFoldDB" id="A0AA86UXN2"/>
<keyword evidence="5" id="KW-1133">Transmembrane helix</keyword>
<keyword evidence="3" id="KW-0342">GTP-binding</keyword>
<feature type="transmembrane region" description="Helical" evidence="5">
    <location>
        <begin position="234"/>
        <end position="254"/>
    </location>
</feature>
<keyword evidence="5" id="KW-0472">Membrane</keyword>
<dbReference type="GO" id="GO:0005737">
    <property type="term" value="C:cytoplasm"/>
    <property type="evidence" value="ECO:0007669"/>
    <property type="project" value="TreeGrafter"/>
</dbReference>
<dbReference type="SMART" id="SM00275">
    <property type="entry name" value="G_alpha"/>
    <property type="match status" value="1"/>
</dbReference>
<name>A0AA86UXN2_9EUKA</name>
<evidence type="ECO:0000256" key="3">
    <source>
        <dbReference type="ARBA" id="ARBA00023134"/>
    </source>
</evidence>